<keyword evidence="2" id="KW-1185">Reference proteome</keyword>
<evidence type="ECO:0000313" key="2">
    <source>
        <dbReference type="Proteomes" id="UP001150603"/>
    </source>
</evidence>
<evidence type="ECO:0000313" key="1">
    <source>
        <dbReference type="EMBL" id="KAJ1931276.1"/>
    </source>
</evidence>
<proteinExistence type="predicted"/>
<organism evidence="1 2">
    <name type="scientific">Linderina macrospora</name>
    <dbReference type="NCBI Taxonomy" id="4868"/>
    <lineage>
        <taxon>Eukaryota</taxon>
        <taxon>Fungi</taxon>
        <taxon>Fungi incertae sedis</taxon>
        <taxon>Zoopagomycota</taxon>
        <taxon>Kickxellomycotina</taxon>
        <taxon>Kickxellomycetes</taxon>
        <taxon>Kickxellales</taxon>
        <taxon>Kickxellaceae</taxon>
        <taxon>Linderina</taxon>
    </lineage>
</organism>
<sequence>WFVQGLGDAGLVAHVGDVTGYRDIASFKKAIGNWDVLIDGSTEPLKRGGATIPEWDNLVDGYQFDDSQKLPFLTDDSVYRTDLISSVNNATDFNEHLQVQPDLLLADFIRIRAAKDGATETIWHRNLAKQAPVTWLSADNCQNMAAKAASTSTGIGECN</sequence>
<dbReference type="EMBL" id="JANBPW010006085">
    <property type="protein sequence ID" value="KAJ1931276.1"/>
    <property type="molecule type" value="Genomic_DNA"/>
</dbReference>
<feature type="non-terminal residue" evidence="1">
    <location>
        <position position="1"/>
    </location>
</feature>
<gene>
    <name evidence="1" type="ORF">FBU59_006769</name>
</gene>
<comment type="caution">
    <text evidence="1">The sequence shown here is derived from an EMBL/GenBank/DDBJ whole genome shotgun (WGS) entry which is preliminary data.</text>
</comment>
<reference evidence="1" key="1">
    <citation type="submission" date="2022-07" db="EMBL/GenBank/DDBJ databases">
        <title>Phylogenomic reconstructions and comparative analyses of Kickxellomycotina fungi.</title>
        <authorList>
            <person name="Reynolds N.K."/>
            <person name="Stajich J.E."/>
            <person name="Barry K."/>
            <person name="Grigoriev I.V."/>
            <person name="Crous P."/>
            <person name="Smith M.E."/>
        </authorList>
    </citation>
    <scope>NUCLEOTIDE SEQUENCE</scope>
    <source>
        <strain evidence="1">NRRL 5244</strain>
    </source>
</reference>
<name>A0ACC1IYY0_9FUNG</name>
<accession>A0ACC1IYY0</accession>
<protein>
    <submittedName>
        <fullName evidence="1">Uncharacterized protein</fullName>
    </submittedName>
</protein>
<dbReference type="Proteomes" id="UP001150603">
    <property type="component" value="Unassembled WGS sequence"/>
</dbReference>